<evidence type="ECO:0000259" key="2">
    <source>
        <dbReference type="PROSITE" id="PS50937"/>
    </source>
</evidence>
<sequence length="344" mass="38077">MNETQDSLHLIGDVARRTGLSVSAIRYYSDEGLVMPAGETVGGHRLYDLDAIARFEFIRTLRGLDTGLEQIRRVLTGTVSLRDLLAEHLDVVESSARELQEKRAVLRALVREGSTAERANLLQRLVSMSDAERQRTVDDFLEVVSSGLPDAAIEKMRDEQPRLADDPSPQQLDAWISLSELLKDEAFREKTRVYLRETYANEVGERMSTPAVREFISAAGGDVMTKLGAARGAGLEPEDPAVVRLADEFVRQSATAADVTIDDDLRRRLADVYSRVDEITAEALQHDGYRATEGRYLELVAIINGRPDPEAELLRASTPTEKDDEPGLGRFGRWLSAAILATIG</sequence>
<dbReference type="CDD" id="cd00592">
    <property type="entry name" value="HTH_MerR-like"/>
    <property type="match status" value="1"/>
</dbReference>
<dbReference type="InterPro" id="IPR009061">
    <property type="entry name" value="DNA-bd_dom_put_sf"/>
</dbReference>
<feature type="domain" description="HTH merR-type" evidence="2">
    <location>
        <begin position="8"/>
        <end position="77"/>
    </location>
</feature>
<evidence type="ECO:0000313" key="3">
    <source>
        <dbReference type="EMBL" id="MBB5742329.1"/>
    </source>
</evidence>
<dbReference type="PROSITE" id="PS50937">
    <property type="entry name" value="HTH_MERR_2"/>
    <property type="match status" value="1"/>
</dbReference>
<dbReference type="Pfam" id="PF13411">
    <property type="entry name" value="MerR_1"/>
    <property type="match status" value="1"/>
</dbReference>
<proteinExistence type="predicted"/>
<dbReference type="PRINTS" id="PR00040">
    <property type="entry name" value="HTHMERR"/>
</dbReference>
<protein>
    <submittedName>
        <fullName evidence="3">DNA-binding transcriptional MerR regulator</fullName>
    </submittedName>
</protein>
<dbReference type="Gene3D" id="1.10.1660.10">
    <property type="match status" value="1"/>
</dbReference>
<dbReference type="SUPFAM" id="SSF46955">
    <property type="entry name" value="Putative DNA-binding domain"/>
    <property type="match status" value="1"/>
</dbReference>
<evidence type="ECO:0000313" key="4">
    <source>
        <dbReference type="Proteomes" id="UP000517712"/>
    </source>
</evidence>
<dbReference type="PANTHER" id="PTHR30204">
    <property type="entry name" value="REDOX-CYCLING DRUG-SENSING TRANSCRIPTIONAL ACTIVATOR SOXR"/>
    <property type="match status" value="1"/>
</dbReference>
<dbReference type="EMBL" id="JACHMU010000001">
    <property type="protein sequence ID" value="MBB5742329.1"/>
    <property type="molecule type" value="Genomic_DNA"/>
</dbReference>
<name>A0A7W9CB19_9MICO</name>
<dbReference type="GO" id="GO:0003700">
    <property type="term" value="F:DNA-binding transcription factor activity"/>
    <property type="evidence" value="ECO:0007669"/>
    <property type="project" value="InterPro"/>
</dbReference>
<dbReference type="Proteomes" id="UP000517712">
    <property type="component" value="Unassembled WGS sequence"/>
</dbReference>
<keyword evidence="1 3" id="KW-0238">DNA-binding</keyword>
<dbReference type="SMART" id="SM00422">
    <property type="entry name" value="HTH_MERR"/>
    <property type="match status" value="1"/>
</dbReference>
<dbReference type="RefSeq" id="WP_184281726.1">
    <property type="nucleotide sequence ID" value="NZ_BAAAPG010000001.1"/>
</dbReference>
<dbReference type="InterPro" id="IPR000551">
    <property type="entry name" value="MerR-type_HTH_dom"/>
</dbReference>
<keyword evidence="4" id="KW-1185">Reference proteome</keyword>
<dbReference type="InterPro" id="IPR047057">
    <property type="entry name" value="MerR_fam"/>
</dbReference>
<reference evidence="3 4" key="1">
    <citation type="submission" date="2020-08" db="EMBL/GenBank/DDBJ databases">
        <title>Sequencing the genomes of 1000 actinobacteria strains.</title>
        <authorList>
            <person name="Klenk H.-P."/>
        </authorList>
    </citation>
    <scope>NUCLEOTIDE SEQUENCE [LARGE SCALE GENOMIC DNA]</scope>
    <source>
        <strain evidence="3 4">DSM 24823</strain>
    </source>
</reference>
<dbReference type="AlphaFoldDB" id="A0A7W9CB19"/>
<accession>A0A7W9CB19</accession>
<evidence type="ECO:0000256" key="1">
    <source>
        <dbReference type="ARBA" id="ARBA00023125"/>
    </source>
</evidence>
<dbReference type="PANTHER" id="PTHR30204:SF93">
    <property type="entry name" value="HTH MERR-TYPE DOMAIN-CONTAINING PROTEIN"/>
    <property type="match status" value="1"/>
</dbReference>
<comment type="caution">
    <text evidence="3">The sequence shown here is derived from an EMBL/GenBank/DDBJ whole genome shotgun (WGS) entry which is preliminary data.</text>
</comment>
<organism evidence="3 4">
    <name type="scientific">Microbacterium ginsengiterrae</name>
    <dbReference type="NCBI Taxonomy" id="546115"/>
    <lineage>
        <taxon>Bacteria</taxon>
        <taxon>Bacillati</taxon>
        <taxon>Actinomycetota</taxon>
        <taxon>Actinomycetes</taxon>
        <taxon>Micrococcales</taxon>
        <taxon>Microbacteriaceae</taxon>
        <taxon>Microbacterium</taxon>
    </lineage>
</organism>
<dbReference type="GO" id="GO:0003677">
    <property type="term" value="F:DNA binding"/>
    <property type="evidence" value="ECO:0007669"/>
    <property type="project" value="UniProtKB-KW"/>
</dbReference>
<gene>
    <name evidence="3" type="ORF">HD600_000826</name>
</gene>